<feature type="domain" description="Glycosyltransferase 2-like" evidence="1">
    <location>
        <begin position="8"/>
        <end position="129"/>
    </location>
</feature>
<sequence length="314" mass="37914">MKFPKIFILLSTFNRAYLIEDTLNSIINQTYKNWECIIVDDLSEDETKQLIEKYIKIDQRFSYYLKSDKYRKGLSGSRNYGLDIAFHKNAEYIQFFDDDDIMHPQKLEMQIRPFMENEDLDLTICCYRKFHKKSTIQFDLDKASDGSCNICSDELLRDFYLNRVDLNSPGPLWKAEVLKNYRFCEHLEYAEEREFYLRIFLNETINYRPVDKVLFWYRKHDRAITSNLYGETSRKKESMVLFERTFFREVLTQENAPYFILKSLAKQAVNNSDYRSISDLMEYIKNRLNLLDLRYMKLLAFLFYNRMTKKMVDA</sequence>
<keyword evidence="2" id="KW-0808">Transferase</keyword>
<name>A0ABW3NRY0_9FLAO</name>
<dbReference type="RefSeq" id="WP_380743802.1">
    <property type="nucleotide sequence ID" value="NZ_JBHTLI010000001.1"/>
</dbReference>
<accession>A0ABW3NRY0</accession>
<dbReference type="EC" id="2.4.-.-" evidence="2"/>
<dbReference type="InterPro" id="IPR001173">
    <property type="entry name" value="Glyco_trans_2-like"/>
</dbReference>
<dbReference type="Proteomes" id="UP001597131">
    <property type="component" value="Unassembled WGS sequence"/>
</dbReference>
<dbReference type="PANTHER" id="PTHR22916:SF3">
    <property type="entry name" value="UDP-GLCNAC:BETAGAL BETA-1,3-N-ACETYLGLUCOSAMINYLTRANSFERASE-LIKE PROTEIN 1"/>
    <property type="match status" value="1"/>
</dbReference>
<dbReference type="PANTHER" id="PTHR22916">
    <property type="entry name" value="GLYCOSYLTRANSFERASE"/>
    <property type="match status" value="1"/>
</dbReference>
<dbReference type="InterPro" id="IPR029044">
    <property type="entry name" value="Nucleotide-diphossugar_trans"/>
</dbReference>
<dbReference type="CDD" id="cd00761">
    <property type="entry name" value="Glyco_tranf_GTA_type"/>
    <property type="match status" value="1"/>
</dbReference>
<evidence type="ECO:0000313" key="2">
    <source>
        <dbReference type="EMBL" id="MFD1095232.1"/>
    </source>
</evidence>
<evidence type="ECO:0000259" key="1">
    <source>
        <dbReference type="Pfam" id="PF00535"/>
    </source>
</evidence>
<proteinExistence type="predicted"/>
<dbReference type="SUPFAM" id="SSF53448">
    <property type="entry name" value="Nucleotide-diphospho-sugar transferases"/>
    <property type="match status" value="1"/>
</dbReference>
<dbReference type="EMBL" id="JBHTLI010000001">
    <property type="protein sequence ID" value="MFD1095232.1"/>
    <property type="molecule type" value="Genomic_DNA"/>
</dbReference>
<comment type="caution">
    <text evidence="2">The sequence shown here is derived from an EMBL/GenBank/DDBJ whole genome shotgun (WGS) entry which is preliminary data.</text>
</comment>
<reference evidence="3" key="1">
    <citation type="journal article" date="2019" name="Int. J. Syst. Evol. Microbiol.">
        <title>The Global Catalogue of Microorganisms (GCM) 10K type strain sequencing project: providing services to taxonomists for standard genome sequencing and annotation.</title>
        <authorList>
            <consortium name="The Broad Institute Genomics Platform"/>
            <consortium name="The Broad Institute Genome Sequencing Center for Infectious Disease"/>
            <person name="Wu L."/>
            <person name="Ma J."/>
        </authorList>
    </citation>
    <scope>NUCLEOTIDE SEQUENCE [LARGE SCALE GENOMIC DNA]</scope>
    <source>
        <strain evidence="3">CCUG 64793</strain>
    </source>
</reference>
<dbReference type="Gene3D" id="3.90.550.10">
    <property type="entry name" value="Spore Coat Polysaccharide Biosynthesis Protein SpsA, Chain A"/>
    <property type="match status" value="1"/>
</dbReference>
<organism evidence="2 3">
    <name type="scientific">Salegentibacter chungangensis</name>
    <dbReference type="NCBI Taxonomy" id="1335724"/>
    <lineage>
        <taxon>Bacteria</taxon>
        <taxon>Pseudomonadati</taxon>
        <taxon>Bacteroidota</taxon>
        <taxon>Flavobacteriia</taxon>
        <taxon>Flavobacteriales</taxon>
        <taxon>Flavobacteriaceae</taxon>
        <taxon>Salegentibacter</taxon>
    </lineage>
</organism>
<keyword evidence="3" id="KW-1185">Reference proteome</keyword>
<keyword evidence="2" id="KW-0328">Glycosyltransferase</keyword>
<gene>
    <name evidence="2" type="ORF">ACFQ3Q_05680</name>
</gene>
<evidence type="ECO:0000313" key="3">
    <source>
        <dbReference type="Proteomes" id="UP001597131"/>
    </source>
</evidence>
<protein>
    <submittedName>
        <fullName evidence="2">Glycosyltransferase family A protein</fullName>
        <ecNumber evidence="2">2.4.-.-</ecNumber>
    </submittedName>
</protein>
<dbReference type="Pfam" id="PF00535">
    <property type="entry name" value="Glycos_transf_2"/>
    <property type="match status" value="1"/>
</dbReference>
<dbReference type="GO" id="GO:0016757">
    <property type="term" value="F:glycosyltransferase activity"/>
    <property type="evidence" value="ECO:0007669"/>
    <property type="project" value="UniProtKB-KW"/>
</dbReference>